<feature type="binding site" evidence="11">
    <location>
        <position position="51"/>
    </location>
    <ligand>
        <name>[4Fe-4S] cluster</name>
        <dbReference type="ChEBI" id="CHEBI:49883"/>
    </ligand>
</feature>
<evidence type="ECO:0000256" key="2">
    <source>
        <dbReference type="ARBA" id="ARBA00006597"/>
    </source>
</evidence>
<dbReference type="GO" id="GO:0051539">
    <property type="term" value="F:4 iron, 4 sulfur cluster binding"/>
    <property type="evidence" value="ECO:0007669"/>
    <property type="project" value="UniProtKB-UniRule"/>
</dbReference>
<dbReference type="STRING" id="76021.BS329_01510"/>
<keyword evidence="4 11" id="KW-0479">Metal-binding</keyword>
<dbReference type="Pfam" id="PF02467">
    <property type="entry name" value="Whib"/>
    <property type="match status" value="1"/>
</dbReference>
<dbReference type="GO" id="GO:0005737">
    <property type="term" value="C:cytoplasm"/>
    <property type="evidence" value="ECO:0007669"/>
    <property type="project" value="UniProtKB-SubCell"/>
</dbReference>
<dbReference type="GO" id="GO:0035731">
    <property type="term" value="F:dinitrosyl-iron complex binding"/>
    <property type="evidence" value="ECO:0007669"/>
    <property type="project" value="UniProtKB-UniRule"/>
</dbReference>
<accession>A0A1R0L3T2</accession>
<dbReference type="PROSITE" id="PS51674">
    <property type="entry name" value="4FE4S_WBL"/>
    <property type="match status" value="1"/>
</dbReference>
<dbReference type="OrthoDB" id="8104048at2"/>
<feature type="domain" description="4Fe-4S Wbl-type" evidence="12">
    <location>
        <begin position="13"/>
        <end position="75"/>
    </location>
</feature>
<comment type="function">
    <text evidence="11">Acts as a transcriptional regulator. Probably redox-responsive. The apo- but not holo-form probably binds DNA.</text>
</comment>
<keyword evidence="3 11" id="KW-0004">4Fe-4S</keyword>
<dbReference type="GO" id="GO:0046872">
    <property type="term" value="F:metal ion binding"/>
    <property type="evidence" value="ECO:0007669"/>
    <property type="project" value="UniProtKB-KW"/>
</dbReference>
<keyword evidence="8 11" id="KW-0238">DNA-binding</keyword>
<dbReference type="GO" id="GO:0045454">
    <property type="term" value="P:cell redox homeostasis"/>
    <property type="evidence" value="ECO:0007669"/>
    <property type="project" value="TreeGrafter"/>
</dbReference>
<evidence type="ECO:0000313" key="13">
    <source>
        <dbReference type="EMBL" id="OLZ57377.1"/>
    </source>
</evidence>
<keyword evidence="11" id="KW-0963">Cytoplasm</keyword>
<dbReference type="GO" id="GO:0003677">
    <property type="term" value="F:DNA binding"/>
    <property type="evidence" value="ECO:0007669"/>
    <property type="project" value="UniProtKB-UniRule"/>
</dbReference>
<dbReference type="EMBL" id="MQUQ01000001">
    <property type="protein sequence ID" value="OLZ57377.1"/>
    <property type="molecule type" value="Genomic_DNA"/>
</dbReference>
<evidence type="ECO:0000256" key="3">
    <source>
        <dbReference type="ARBA" id="ARBA00022485"/>
    </source>
</evidence>
<evidence type="ECO:0000256" key="8">
    <source>
        <dbReference type="ARBA" id="ARBA00023125"/>
    </source>
</evidence>
<feature type="binding site" evidence="11">
    <location>
        <position position="45"/>
    </location>
    <ligand>
        <name>[4Fe-4S] cluster</name>
        <dbReference type="ChEBI" id="CHEBI:49883"/>
    </ligand>
</feature>
<evidence type="ECO:0000256" key="1">
    <source>
        <dbReference type="ARBA" id="ARBA00004496"/>
    </source>
</evidence>
<evidence type="ECO:0000256" key="10">
    <source>
        <dbReference type="ARBA" id="ARBA00023163"/>
    </source>
</evidence>
<protein>
    <recommendedName>
        <fullName evidence="11">Transcriptional regulator WhiB</fullName>
    </recommendedName>
</protein>
<sequence length="83" mass="8636">METRMVSALSEAACRGEDPELFFPVTETGPGARQAARAKAVCARCPVTSACLAYALDNGLAHGVFGGLTGSERRRPIRVGNAA</sequence>
<evidence type="ECO:0000256" key="6">
    <source>
        <dbReference type="ARBA" id="ARBA00023014"/>
    </source>
</evidence>
<comment type="PTM">
    <text evidence="11">Upon Fe-S cluster removal intramolecular disulfide bonds are formed.</text>
</comment>
<gene>
    <name evidence="11" type="primary">whiB</name>
    <name evidence="13" type="ORF">BS329_01510</name>
</gene>
<reference evidence="13 14" key="1">
    <citation type="submission" date="2016-01" db="EMBL/GenBank/DDBJ databases">
        <title>Amycolatopsis coloradensis genome sequencing and assembly.</title>
        <authorList>
            <person name="Mayilraj S."/>
        </authorList>
    </citation>
    <scope>NUCLEOTIDE SEQUENCE [LARGE SCALE GENOMIC DNA]</scope>
    <source>
        <strain evidence="13 14">DSM 44225</strain>
    </source>
</reference>
<keyword evidence="14" id="KW-1185">Reference proteome</keyword>
<dbReference type="GO" id="GO:0045892">
    <property type="term" value="P:negative regulation of DNA-templated transcription"/>
    <property type="evidence" value="ECO:0007669"/>
    <property type="project" value="TreeGrafter"/>
</dbReference>
<keyword evidence="7 11" id="KW-0805">Transcription regulation</keyword>
<comment type="similarity">
    <text evidence="2 11">Belongs to the WhiB family.</text>
</comment>
<evidence type="ECO:0000256" key="11">
    <source>
        <dbReference type="HAMAP-Rule" id="MF_01479"/>
    </source>
</evidence>
<dbReference type="InterPro" id="IPR034768">
    <property type="entry name" value="4FE4S_WBL"/>
</dbReference>
<organism evidence="13 14">
    <name type="scientific">Amycolatopsis coloradensis</name>
    <dbReference type="NCBI Taxonomy" id="76021"/>
    <lineage>
        <taxon>Bacteria</taxon>
        <taxon>Bacillati</taxon>
        <taxon>Actinomycetota</taxon>
        <taxon>Actinomycetes</taxon>
        <taxon>Pseudonocardiales</taxon>
        <taxon>Pseudonocardiaceae</taxon>
        <taxon>Amycolatopsis</taxon>
    </lineage>
</organism>
<evidence type="ECO:0000313" key="14">
    <source>
        <dbReference type="Proteomes" id="UP000187486"/>
    </source>
</evidence>
<keyword evidence="6 11" id="KW-0411">Iron-sulfur</keyword>
<evidence type="ECO:0000259" key="12">
    <source>
        <dbReference type="PROSITE" id="PS51674"/>
    </source>
</evidence>
<dbReference type="PANTHER" id="PTHR38839">
    <property type="entry name" value="TRANSCRIPTIONAL REGULATOR WHID-RELATED"/>
    <property type="match status" value="1"/>
</dbReference>
<dbReference type="InterPro" id="IPR003482">
    <property type="entry name" value="Whib"/>
</dbReference>
<dbReference type="HAMAP" id="MF_01479">
    <property type="entry name" value="WhiB"/>
    <property type="match status" value="1"/>
</dbReference>
<name>A0A1R0L3T2_9PSEU</name>
<proteinExistence type="inferred from homology"/>
<comment type="cofactor">
    <cofactor evidence="11">
        <name>[4Fe-4S] cluster</name>
        <dbReference type="ChEBI" id="CHEBI:49883"/>
    </cofactor>
    <text evidence="11">Binds 1 [4Fe-4S] cluster per subunit. Following nitrosylation of the [4Fe-4S] cluster binds 1 [4Fe-8(NO)] cluster per subunit.</text>
</comment>
<feature type="binding site" evidence="11">
    <location>
        <position position="14"/>
    </location>
    <ligand>
        <name>[4Fe-4S] cluster</name>
        <dbReference type="ChEBI" id="CHEBI:49883"/>
    </ligand>
</feature>
<evidence type="ECO:0000256" key="7">
    <source>
        <dbReference type="ARBA" id="ARBA00023015"/>
    </source>
</evidence>
<comment type="caution">
    <text evidence="13">The sequence shown here is derived from an EMBL/GenBank/DDBJ whole genome shotgun (WGS) entry which is preliminary data.</text>
</comment>
<feature type="binding site" evidence="11">
    <location>
        <position position="42"/>
    </location>
    <ligand>
        <name>[4Fe-4S] cluster</name>
        <dbReference type="ChEBI" id="CHEBI:49883"/>
    </ligand>
</feature>
<keyword evidence="5 11" id="KW-0408">Iron</keyword>
<evidence type="ECO:0000256" key="9">
    <source>
        <dbReference type="ARBA" id="ARBA00023157"/>
    </source>
</evidence>
<evidence type="ECO:0000256" key="4">
    <source>
        <dbReference type="ARBA" id="ARBA00022723"/>
    </source>
</evidence>
<dbReference type="Proteomes" id="UP000187486">
    <property type="component" value="Unassembled WGS sequence"/>
</dbReference>
<dbReference type="RefSeq" id="WP_076154981.1">
    <property type="nucleotide sequence ID" value="NZ_JBEZVB010000083.1"/>
</dbReference>
<comment type="subcellular location">
    <subcellularLocation>
        <location evidence="1 11">Cytoplasm</location>
    </subcellularLocation>
</comment>
<comment type="PTM">
    <text evidence="11">The Fe-S cluster can be nitrosylated by nitric oxide (NO).</text>
</comment>
<keyword evidence="9 11" id="KW-1015">Disulfide bond</keyword>
<keyword evidence="10 11" id="KW-0804">Transcription</keyword>
<dbReference type="GO" id="GO:0047134">
    <property type="term" value="F:protein-disulfide reductase [NAD(P)H] activity"/>
    <property type="evidence" value="ECO:0007669"/>
    <property type="project" value="TreeGrafter"/>
</dbReference>
<evidence type="ECO:0000256" key="5">
    <source>
        <dbReference type="ARBA" id="ARBA00023004"/>
    </source>
</evidence>
<dbReference type="AlphaFoldDB" id="A0A1R0L3T2"/>